<evidence type="ECO:0000313" key="8">
    <source>
        <dbReference type="EnsemblPlants" id="PGSC0003DMT400086449"/>
    </source>
</evidence>
<dbReference type="PANTHER" id="PTHR31391:SF101">
    <property type="entry name" value="B3 DOMAIN-CONTAINING PROTEIN OS01G0234100"/>
    <property type="match status" value="1"/>
</dbReference>
<feature type="domain" description="TF-B3" evidence="7">
    <location>
        <begin position="130"/>
        <end position="221"/>
    </location>
</feature>
<reference evidence="8" key="2">
    <citation type="submission" date="2015-06" db="UniProtKB">
        <authorList>
            <consortium name="EnsemblPlants"/>
        </authorList>
    </citation>
    <scope>IDENTIFICATION</scope>
    <source>
        <strain evidence="8">DM1-3 516 R44</strain>
    </source>
</reference>
<evidence type="ECO:0000256" key="3">
    <source>
        <dbReference type="ARBA" id="ARBA00023125"/>
    </source>
</evidence>
<dbReference type="GO" id="GO:0003677">
    <property type="term" value="F:DNA binding"/>
    <property type="evidence" value="ECO:0007669"/>
    <property type="project" value="UniProtKB-KW"/>
</dbReference>
<evidence type="ECO:0000256" key="6">
    <source>
        <dbReference type="SAM" id="MobiDB-lite"/>
    </source>
</evidence>
<feature type="compositionally biased region" description="Basic and acidic residues" evidence="6">
    <location>
        <begin position="254"/>
        <end position="265"/>
    </location>
</feature>
<evidence type="ECO:0000259" key="7">
    <source>
        <dbReference type="PROSITE" id="PS50863"/>
    </source>
</evidence>
<sequence>MIFILDFTSIGRKVQTDNSVDISSSAQLRAEIFQTTLSSEFPNFLKCMLPSHVTGGFWLSFPKRFCISHLPKHDANVVLVDEDGDEFSTKYLIGKSGLSGGWRGFSIAHNLKSGLSGGWRGFSIAHNLVENDVVVFQLIETCKFKSFPKRFCISHLPKHDANVVLVDEDGDEFSTKYLIGKCGLSGGWRGFSIAHNLVENDVVVFQLIETCKFKVYILRENCLSHIDVAVVLMDFIVEAHNEDPNEKMNMCESNDDKYLEPPKES</sequence>
<name>M1DBS4_SOLTU</name>
<dbReference type="Gramene" id="PGSC0003DMT400086449">
    <property type="protein sequence ID" value="PGSC0003DMT400086449"/>
    <property type="gene ID" value="PGSC0003DMG400036020"/>
</dbReference>
<keyword evidence="9" id="KW-1185">Reference proteome</keyword>
<evidence type="ECO:0000256" key="2">
    <source>
        <dbReference type="ARBA" id="ARBA00023015"/>
    </source>
</evidence>
<dbReference type="PROSITE" id="PS50863">
    <property type="entry name" value="B3"/>
    <property type="match status" value="1"/>
</dbReference>
<dbReference type="InterPro" id="IPR015300">
    <property type="entry name" value="DNA-bd_pseudobarrel_sf"/>
</dbReference>
<dbReference type="InParanoid" id="M1DBS4"/>
<dbReference type="InterPro" id="IPR003340">
    <property type="entry name" value="B3_DNA-bd"/>
</dbReference>
<keyword evidence="2" id="KW-0805">Transcription regulation</keyword>
<dbReference type="PaxDb" id="4113-PGSC0003DMT400086449"/>
<evidence type="ECO:0000256" key="5">
    <source>
        <dbReference type="ARBA" id="ARBA00023242"/>
    </source>
</evidence>
<evidence type="ECO:0000256" key="1">
    <source>
        <dbReference type="ARBA" id="ARBA00004123"/>
    </source>
</evidence>
<dbReference type="AlphaFoldDB" id="M1DBS4"/>
<dbReference type="Pfam" id="PF02362">
    <property type="entry name" value="B3"/>
    <property type="match status" value="2"/>
</dbReference>
<dbReference type="EnsemblPlants" id="PGSC0003DMT400086449">
    <property type="protein sequence ID" value="PGSC0003DMT400086449"/>
    <property type="gene ID" value="PGSC0003DMG400036020"/>
</dbReference>
<dbReference type="Gene3D" id="2.40.330.10">
    <property type="entry name" value="DNA-binding pseudobarrel domain"/>
    <property type="match status" value="3"/>
</dbReference>
<proteinExistence type="predicted"/>
<dbReference type="PANTHER" id="PTHR31391">
    <property type="entry name" value="B3 DOMAIN-CONTAINING PROTEIN OS11G0197600-RELATED"/>
    <property type="match status" value="1"/>
</dbReference>
<dbReference type="SUPFAM" id="SSF101936">
    <property type="entry name" value="DNA-binding pseudobarrel domain"/>
    <property type="match status" value="3"/>
</dbReference>
<reference evidence="9" key="1">
    <citation type="journal article" date="2011" name="Nature">
        <title>Genome sequence and analysis of the tuber crop potato.</title>
        <authorList>
            <consortium name="The Potato Genome Sequencing Consortium"/>
        </authorList>
    </citation>
    <scope>NUCLEOTIDE SEQUENCE [LARGE SCALE GENOMIC DNA]</scope>
    <source>
        <strain evidence="9">cv. DM1-3 516 R44</strain>
    </source>
</reference>
<keyword evidence="4" id="KW-0804">Transcription</keyword>
<organism evidence="8 9">
    <name type="scientific">Solanum tuberosum</name>
    <name type="common">Potato</name>
    <dbReference type="NCBI Taxonomy" id="4113"/>
    <lineage>
        <taxon>Eukaryota</taxon>
        <taxon>Viridiplantae</taxon>
        <taxon>Streptophyta</taxon>
        <taxon>Embryophyta</taxon>
        <taxon>Tracheophyta</taxon>
        <taxon>Spermatophyta</taxon>
        <taxon>Magnoliopsida</taxon>
        <taxon>eudicotyledons</taxon>
        <taxon>Gunneridae</taxon>
        <taxon>Pentapetalae</taxon>
        <taxon>asterids</taxon>
        <taxon>lamiids</taxon>
        <taxon>Solanales</taxon>
        <taxon>Solanaceae</taxon>
        <taxon>Solanoideae</taxon>
        <taxon>Solaneae</taxon>
        <taxon>Solanum</taxon>
    </lineage>
</organism>
<dbReference type="GO" id="GO:0005634">
    <property type="term" value="C:nucleus"/>
    <property type="evidence" value="ECO:0007669"/>
    <property type="project" value="UniProtKB-SubCell"/>
</dbReference>
<dbReference type="CDD" id="cd10017">
    <property type="entry name" value="B3_DNA"/>
    <property type="match status" value="2"/>
</dbReference>
<dbReference type="HOGENOM" id="CLU_1051332_0_0_1"/>
<evidence type="ECO:0000256" key="4">
    <source>
        <dbReference type="ARBA" id="ARBA00023163"/>
    </source>
</evidence>
<dbReference type="Proteomes" id="UP000011115">
    <property type="component" value="Unassembled WGS sequence"/>
</dbReference>
<dbReference type="InterPro" id="IPR044837">
    <property type="entry name" value="REM16-like"/>
</dbReference>
<dbReference type="SMART" id="SM01019">
    <property type="entry name" value="B3"/>
    <property type="match status" value="2"/>
</dbReference>
<comment type="subcellular location">
    <subcellularLocation>
        <location evidence="1">Nucleus</location>
    </subcellularLocation>
</comment>
<keyword evidence="5" id="KW-0539">Nucleus</keyword>
<dbReference type="eggNOG" id="ENOG502QQS4">
    <property type="taxonomic scope" value="Eukaryota"/>
</dbReference>
<evidence type="ECO:0000313" key="9">
    <source>
        <dbReference type="Proteomes" id="UP000011115"/>
    </source>
</evidence>
<keyword evidence="3" id="KW-0238">DNA-binding</keyword>
<protein>
    <submittedName>
        <fullName evidence="8">DNA binding protein</fullName>
    </submittedName>
</protein>
<feature type="region of interest" description="Disordered" evidence="6">
    <location>
        <begin position="246"/>
        <end position="265"/>
    </location>
</feature>
<accession>M1DBS4</accession>